<feature type="compositionally biased region" description="Basic and acidic residues" evidence="2">
    <location>
        <begin position="1"/>
        <end position="10"/>
    </location>
</feature>
<accession>A0A061BH78</accession>
<reference evidence="3" key="1">
    <citation type="journal article" date="2014" name="Genome Announc.">
        <title>Draft genome sequence of Rhodosporidium toruloides CECT1137, an oleaginous yeast of biotechnological interest.</title>
        <authorList>
            <person name="Morin N."/>
            <person name="Calcas X."/>
            <person name="Devillers H."/>
            <person name="Durrens P."/>
            <person name="Sherman D.J."/>
            <person name="Nicaud J.-M."/>
            <person name="Neuveglise C."/>
        </authorList>
    </citation>
    <scope>NUCLEOTIDE SEQUENCE</scope>
    <source>
        <strain evidence="3">CECT1137</strain>
    </source>
</reference>
<organism evidence="3">
    <name type="scientific">Rhodotorula toruloides</name>
    <name type="common">Yeast</name>
    <name type="synonym">Rhodosporidium toruloides</name>
    <dbReference type="NCBI Taxonomy" id="5286"/>
    <lineage>
        <taxon>Eukaryota</taxon>
        <taxon>Fungi</taxon>
        <taxon>Dikarya</taxon>
        <taxon>Basidiomycota</taxon>
        <taxon>Pucciniomycotina</taxon>
        <taxon>Microbotryomycetes</taxon>
        <taxon>Sporidiobolales</taxon>
        <taxon>Sporidiobolaceae</taxon>
        <taxon>Rhodotorula</taxon>
    </lineage>
</organism>
<evidence type="ECO:0000256" key="1">
    <source>
        <dbReference type="SAM" id="Coils"/>
    </source>
</evidence>
<feature type="region of interest" description="Disordered" evidence="2">
    <location>
        <begin position="154"/>
        <end position="198"/>
    </location>
</feature>
<feature type="compositionally biased region" description="Basic and acidic residues" evidence="2">
    <location>
        <begin position="48"/>
        <end position="60"/>
    </location>
</feature>
<keyword evidence="1" id="KW-0175">Coiled coil</keyword>
<feature type="compositionally biased region" description="Polar residues" evidence="2">
    <location>
        <begin position="82"/>
        <end position="95"/>
    </location>
</feature>
<protein>
    <submittedName>
        <fullName evidence="3">RHTO0S25e01266g1_1</fullName>
    </submittedName>
</protein>
<feature type="coiled-coil region" evidence="1">
    <location>
        <begin position="337"/>
        <end position="367"/>
    </location>
</feature>
<dbReference type="SUPFAM" id="SSF55781">
    <property type="entry name" value="GAF domain-like"/>
    <property type="match status" value="1"/>
</dbReference>
<feature type="compositionally biased region" description="Pro residues" evidence="2">
    <location>
        <begin position="178"/>
        <end position="187"/>
    </location>
</feature>
<dbReference type="PANTHER" id="PTHR43102">
    <property type="entry name" value="SLR1143 PROTEIN"/>
    <property type="match status" value="1"/>
</dbReference>
<sequence>MSFKADERRRSSGTSRLAHAMGNALRRVSLVRRPSSENTTPTSSALGDGKRQTDQLDRPKPGHIARKPSVDTVTSRSSVSSLQAPTCKLNSSSPASELPKTWEEWNFAYANGFIDFDDPPPPPSDLRTSEFVTSTGQFRAPFPLNETKRQRAVDSIGLFNHPSKKAARRGSTKDPLKPASPAPPSYPEPDGDKSPKYEEAVGEAIKRHEGPVYPALKKLAEEAKQRFGVDATTVSLMDRDKQVFLSDETCEFLQERDDVPRELTACSHAMLKASTGTKDPLVILDFGQDWRFEKNGFGAYSKGFYAAAPIMLPASLGDDNGAYPGGIFCLLGEKPRVKFSEDDRRELQEMADKASNEIKRFAEEQREERWQELSKKRGDFARRNKLARKVSSQQQNLDTVVEMPTPPLTPTMSMLDLTDTAEDELFAQADSEREPRRPSLVESIGSSASLGDLRATSNMPVFGARADNLSGVLATPADNVPPEVGSVLDLSTQLVAESIEIDFAYVVSVDLASRSAKPVRLLSSYGTPIPPPLFSLDAHIEAANSPQASVLYVNDDAQVLDGDFSTGLVVRIGKKGNTGYLLGCFAEDSRRVFNTEDLLFARSFARDLAKYLPDL</sequence>
<proteinExistence type="predicted"/>
<feature type="compositionally biased region" description="Low complexity" evidence="2">
    <location>
        <begin position="70"/>
        <end position="81"/>
    </location>
</feature>
<dbReference type="Gene3D" id="3.30.450.40">
    <property type="match status" value="1"/>
</dbReference>
<evidence type="ECO:0000313" key="3">
    <source>
        <dbReference type="EMBL" id="CDR49323.1"/>
    </source>
</evidence>
<dbReference type="AlphaFoldDB" id="A0A061BH78"/>
<feature type="region of interest" description="Disordered" evidence="2">
    <location>
        <begin position="1"/>
        <end position="97"/>
    </location>
</feature>
<evidence type="ECO:0000256" key="2">
    <source>
        <dbReference type="SAM" id="MobiDB-lite"/>
    </source>
</evidence>
<dbReference type="PANTHER" id="PTHR43102:SF2">
    <property type="entry name" value="GAF DOMAIN-CONTAINING PROTEIN"/>
    <property type="match status" value="1"/>
</dbReference>
<name>A0A061BH78_RHOTO</name>
<dbReference type="InterPro" id="IPR029016">
    <property type="entry name" value="GAF-like_dom_sf"/>
</dbReference>
<dbReference type="OrthoDB" id="21225at2759"/>
<dbReference type="EMBL" id="LK052960">
    <property type="protein sequence ID" value="CDR49323.1"/>
    <property type="molecule type" value="Genomic_DNA"/>
</dbReference>
<gene>
    <name evidence="3" type="ORF">RHTO0S_25e01266g</name>
</gene>